<name>A0A521AVK9_9FLAO</name>
<dbReference type="EMBL" id="FXTQ01000001">
    <property type="protein sequence ID" value="SMO38883.1"/>
    <property type="molecule type" value="Genomic_DNA"/>
</dbReference>
<evidence type="ECO:0000313" key="2">
    <source>
        <dbReference type="EMBL" id="SMO38883.1"/>
    </source>
</evidence>
<gene>
    <name evidence="2" type="ORF">SAMN06265220_101473</name>
</gene>
<accession>A0A521AVK9</accession>
<reference evidence="2 3" key="1">
    <citation type="submission" date="2017-05" db="EMBL/GenBank/DDBJ databases">
        <authorList>
            <person name="Varghese N."/>
            <person name="Submissions S."/>
        </authorList>
    </citation>
    <scope>NUCLEOTIDE SEQUENCE [LARGE SCALE GENOMIC DNA]</scope>
    <source>
        <strain evidence="2 3">DSM 29982</strain>
    </source>
</reference>
<dbReference type="OrthoDB" id="1199048at2"/>
<dbReference type="Pfam" id="PF19515">
    <property type="entry name" value="DUF6048"/>
    <property type="match status" value="1"/>
</dbReference>
<dbReference type="AlphaFoldDB" id="A0A521AVK9"/>
<organism evidence="2 3">
    <name type="scientific">Flavobacterium nitrogenifigens</name>
    <dbReference type="NCBI Taxonomy" id="1617283"/>
    <lineage>
        <taxon>Bacteria</taxon>
        <taxon>Pseudomonadati</taxon>
        <taxon>Bacteroidota</taxon>
        <taxon>Flavobacteriia</taxon>
        <taxon>Flavobacteriales</taxon>
        <taxon>Flavobacteriaceae</taxon>
        <taxon>Flavobacterium</taxon>
    </lineage>
</organism>
<keyword evidence="3" id="KW-1185">Reference proteome</keyword>
<feature type="chain" id="PRO_5021901509" description="Outer membrane protein beta-barrel domain-containing protein" evidence="1">
    <location>
        <begin position="23"/>
        <end position="279"/>
    </location>
</feature>
<evidence type="ECO:0008006" key="4">
    <source>
        <dbReference type="Google" id="ProtNLM"/>
    </source>
</evidence>
<dbReference type="RefSeq" id="WP_111378567.1">
    <property type="nucleotide sequence ID" value="NZ_CP043612.1"/>
</dbReference>
<sequence length="279" mass="32058">MKHTLKFIFSLSLLFSMFLGFAQDVPEISKNKDTTATKKPQTEKTVKTAKPEIQEVPKDSVVKTDRYGLRVGVDLYKLTRGLYDKDYKGVEFVGDWRLTKKYYIAAELGYEDKTTEDDRLTSSANGTYVKAGFDYNLYQNWLDMENLITIGLRGGFSTFSQELINYKIYNPNPYWGELPPITEGQKYNGLTATWIEVAMGLKAQVFRNVFVGFGVQLKLLTTNKEPNNFENLYIPGFNRTYDGSFGIGFNYTVSYFIPIYKKKTMASEMAKKEEPKKKK</sequence>
<dbReference type="Proteomes" id="UP000319267">
    <property type="component" value="Unassembled WGS sequence"/>
</dbReference>
<protein>
    <recommendedName>
        <fullName evidence="4">Outer membrane protein beta-barrel domain-containing protein</fullName>
    </recommendedName>
</protein>
<evidence type="ECO:0000313" key="3">
    <source>
        <dbReference type="Proteomes" id="UP000319267"/>
    </source>
</evidence>
<feature type="signal peptide" evidence="1">
    <location>
        <begin position="1"/>
        <end position="22"/>
    </location>
</feature>
<evidence type="ECO:0000256" key="1">
    <source>
        <dbReference type="SAM" id="SignalP"/>
    </source>
</evidence>
<keyword evidence="1" id="KW-0732">Signal</keyword>
<dbReference type="InterPro" id="IPR046111">
    <property type="entry name" value="DUF6048"/>
</dbReference>
<proteinExistence type="predicted"/>